<dbReference type="AlphaFoldDB" id="A0A7K3WVY9"/>
<dbReference type="PANTHER" id="PTHR34817">
    <property type="entry name" value="NUCLEOTIDYLTRANSFERASE"/>
    <property type="match status" value="1"/>
</dbReference>
<dbReference type="GO" id="GO:0016740">
    <property type="term" value="F:transferase activity"/>
    <property type="evidence" value="ECO:0007669"/>
    <property type="project" value="UniProtKB-KW"/>
</dbReference>
<keyword evidence="2" id="KW-1185">Reference proteome</keyword>
<name>A0A7K3WVY9_9FLAO</name>
<dbReference type="InterPro" id="IPR018775">
    <property type="entry name" value="RlaP"/>
</dbReference>
<reference evidence="1 2" key="1">
    <citation type="submission" date="2020-02" db="EMBL/GenBank/DDBJ databases">
        <title>Out from the shadows clarifying the taxonomy of the family Cryomorphaceae and related taxa by utilizing the GTDB taxonomic framework.</title>
        <authorList>
            <person name="Bowman J.P."/>
        </authorList>
    </citation>
    <scope>NUCLEOTIDE SEQUENCE [LARGE SCALE GENOMIC DNA]</scope>
    <source>
        <strain evidence="1 2">QSSC 1-22</strain>
    </source>
</reference>
<dbReference type="RefSeq" id="WP_163287285.1">
    <property type="nucleotide sequence ID" value="NZ_JAAGVY010000090.1"/>
</dbReference>
<comment type="caution">
    <text evidence="1">The sequence shown here is derived from an EMBL/GenBank/DDBJ whole genome shotgun (WGS) entry which is preliminary data.</text>
</comment>
<keyword evidence="1" id="KW-0808">Transferase</keyword>
<dbReference type="EMBL" id="JAAGVY010000090">
    <property type="protein sequence ID" value="NEN25840.1"/>
    <property type="molecule type" value="Genomic_DNA"/>
</dbReference>
<protein>
    <submittedName>
        <fullName evidence="1">Nucleotidyltransferase</fullName>
    </submittedName>
</protein>
<proteinExistence type="predicted"/>
<sequence>MTIEDLRNRGLIILECISGSRAYGLETPASDTDIKGVFILPKAEFYGLNYTPQVNNETNDIVFYEFGRFMELLSVNNPNILELLNTPESAIIYKHPILSELNTKLILSKLCGNTFGKFALAQIKKAKGLKKKIVNPVAEERRGVLSYCYVNYEQGAIPLFKYLEIKGWTQENCGLVNIQHMNDMYGLYYSEDSGFSGVVKGVGSNDVSLSSIPKGTEQEALMYFNRNGYSSYCKEYREYWDWVAKRNDDRYENTRSHGKNYDAKNMMHVFRLLEMAVEIGSDHVVNVKRPNRDFLLEIKSGKYAYAELLKMADEKKAEMEQAFENSSLPERPDLEVINDLTYRLRDKFYREKG</sequence>
<dbReference type="Proteomes" id="UP000486602">
    <property type="component" value="Unassembled WGS sequence"/>
</dbReference>
<gene>
    <name evidence="1" type="ORF">G3O08_20325</name>
</gene>
<organism evidence="1 2">
    <name type="scientific">Cryomorpha ignava</name>
    <dbReference type="NCBI Taxonomy" id="101383"/>
    <lineage>
        <taxon>Bacteria</taxon>
        <taxon>Pseudomonadati</taxon>
        <taxon>Bacteroidota</taxon>
        <taxon>Flavobacteriia</taxon>
        <taxon>Flavobacteriales</taxon>
        <taxon>Cryomorphaceae</taxon>
        <taxon>Cryomorpha</taxon>
    </lineage>
</organism>
<accession>A0A7K3WVY9</accession>
<evidence type="ECO:0000313" key="2">
    <source>
        <dbReference type="Proteomes" id="UP000486602"/>
    </source>
</evidence>
<evidence type="ECO:0000313" key="1">
    <source>
        <dbReference type="EMBL" id="NEN25840.1"/>
    </source>
</evidence>
<dbReference type="PANTHER" id="PTHR34817:SF1">
    <property type="entry name" value="NUCLEOTIDYLTRANSFERASE"/>
    <property type="match status" value="1"/>
</dbReference>
<dbReference type="Pfam" id="PF10127">
    <property type="entry name" value="RlaP"/>
    <property type="match status" value="1"/>
</dbReference>